<dbReference type="SUPFAM" id="SSF46561">
    <property type="entry name" value="Ribosomal protein L29 (L29p)"/>
    <property type="match status" value="1"/>
</dbReference>
<dbReference type="GO" id="GO:1990904">
    <property type="term" value="C:ribonucleoprotein complex"/>
    <property type="evidence" value="ECO:0007669"/>
    <property type="project" value="UniProtKB-KW"/>
</dbReference>
<organism evidence="6 7">
    <name type="scientific">Pelodictyon phaeoclathratiforme (strain DSM 5477 / BU-1)</name>
    <dbReference type="NCBI Taxonomy" id="324925"/>
    <lineage>
        <taxon>Bacteria</taxon>
        <taxon>Pseudomonadati</taxon>
        <taxon>Chlorobiota</taxon>
        <taxon>Chlorobiia</taxon>
        <taxon>Chlorobiales</taxon>
        <taxon>Chlorobiaceae</taxon>
        <taxon>Chlorobium/Pelodictyon group</taxon>
        <taxon>Pelodictyon</taxon>
    </lineage>
</organism>
<keyword evidence="2 5" id="KW-0689">Ribosomal protein</keyword>
<dbReference type="Proteomes" id="UP000002724">
    <property type="component" value="Chromosome"/>
</dbReference>
<dbReference type="NCBIfam" id="TIGR00012">
    <property type="entry name" value="L29"/>
    <property type="match status" value="1"/>
</dbReference>
<gene>
    <name evidence="5" type="primary">rpmC</name>
    <name evidence="6" type="ordered locus">Ppha_0297</name>
</gene>
<evidence type="ECO:0000256" key="4">
    <source>
        <dbReference type="ARBA" id="ARBA00035204"/>
    </source>
</evidence>
<name>B4SBV5_PELPB</name>
<dbReference type="OrthoDB" id="5296761at2"/>
<dbReference type="Pfam" id="PF00831">
    <property type="entry name" value="Ribosomal_L29"/>
    <property type="match status" value="1"/>
</dbReference>
<accession>B4SBV5</accession>
<dbReference type="HAMAP" id="MF_00374">
    <property type="entry name" value="Ribosomal_uL29"/>
    <property type="match status" value="1"/>
</dbReference>
<dbReference type="InterPro" id="IPR036049">
    <property type="entry name" value="Ribosomal_uL29_sf"/>
</dbReference>
<dbReference type="InterPro" id="IPR001854">
    <property type="entry name" value="Ribosomal_uL29"/>
</dbReference>
<dbReference type="STRING" id="324925.Ppha_0297"/>
<evidence type="ECO:0000256" key="3">
    <source>
        <dbReference type="ARBA" id="ARBA00023274"/>
    </source>
</evidence>
<evidence type="ECO:0000256" key="2">
    <source>
        <dbReference type="ARBA" id="ARBA00022980"/>
    </source>
</evidence>
<dbReference type="RefSeq" id="WP_012507126.1">
    <property type="nucleotide sequence ID" value="NC_011060.1"/>
</dbReference>
<dbReference type="GO" id="GO:0006412">
    <property type="term" value="P:translation"/>
    <property type="evidence" value="ECO:0007669"/>
    <property type="project" value="UniProtKB-UniRule"/>
</dbReference>
<dbReference type="KEGG" id="pph:Ppha_0297"/>
<keyword evidence="3 5" id="KW-0687">Ribonucleoprotein</keyword>
<dbReference type="eggNOG" id="COG0255">
    <property type="taxonomic scope" value="Bacteria"/>
</dbReference>
<evidence type="ECO:0000313" key="6">
    <source>
        <dbReference type="EMBL" id="ACF42630.1"/>
    </source>
</evidence>
<sequence>MKKYEIAALNKQELIDRLKELENRLADINFFKVIEQPQNPMVFRNSKRDIARMKNRLHQLAASETGQV</sequence>
<dbReference type="GO" id="GO:0005840">
    <property type="term" value="C:ribosome"/>
    <property type="evidence" value="ECO:0007669"/>
    <property type="project" value="UniProtKB-KW"/>
</dbReference>
<evidence type="ECO:0000256" key="5">
    <source>
        <dbReference type="HAMAP-Rule" id="MF_00374"/>
    </source>
</evidence>
<dbReference type="EMBL" id="CP001110">
    <property type="protein sequence ID" value="ACF42630.1"/>
    <property type="molecule type" value="Genomic_DNA"/>
</dbReference>
<dbReference type="HOGENOM" id="CLU_158491_5_1_10"/>
<dbReference type="GO" id="GO:0003735">
    <property type="term" value="F:structural constituent of ribosome"/>
    <property type="evidence" value="ECO:0007669"/>
    <property type="project" value="InterPro"/>
</dbReference>
<evidence type="ECO:0000256" key="1">
    <source>
        <dbReference type="ARBA" id="ARBA00009254"/>
    </source>
</evidence>
<evidence type="ECO:0000313" key="7">
    <source>
        <dbReference type="Proteomes" id="UP000002724"/>
    </source>
</evidence>
<reference evidence="6 7" key="1">
    <citation type="submission" date="2008-06" db="EMBL/GenBank/DDBJ databases">
        <title>Complete sequence of Pelodictyon phaeoclathratiforme BU-1.</title>
        <authorList>
            <consortium name="US DOE Joint Genome Institute"/>
            <person name="Lucas S."/>
            <person name="Copeland A."/>
            <person name="Lapidus A."/>
            <person name="Glavina del Rio T."/>
            <person name="Dalin E."/>
            <person name="Tice H."/>
            <person name="Bruce D."/>
            <person name="Goodwin L."/>
            <person name="Pitluck S."/>
            <person name="Schmutz J."/>
            <person name="Larimer F."/>
            <person name="Land M."/>
            <person name="Hauser L."/>
            <person name="Kyrpides N."/>
            <person name="Mikhailova N."/>
            <person name="Liu Z."/>
            <person name="Li T."/>
            <person name="Zhao F."/>
            <person name="Overmann J."/>
            <person name="Bryant D.A."/>
            <person name="Richardson P."/>
        </authorList>
    </citation>
    <scope>NUCLEOTIDE SEQUENCE [LARGE SCALE GENOMIC DNA]</scope>
    <source>
        <strain evidence="7">DSM 5477 / BU-1</strain>
    </source>
</reference>
<keyword evidence="7" id="KW-1185">Reference proteome</keyword>
<dbReference type="AlphaFoldDB" id="B4SBV5"/>
<protein>
    <recommendedName>
        <fullName evidence="4 5">Large ribosomal subunit protein uL29</fullName>
    </recommendedName>
</protein>
<dbReference type="Gene3D" id="1.10.287.310">
    <property type="match status" value="1"/>
</dbReference>
<proteinExistence type="inferred from homology"/>
<comment type="similarity">
    <text evidence="1 5">Belongs to the universal ribosomal protein uL29 family.</text>
</comment>